<organism evidence="3 4">
    <name type="scientific">Papillibacter cinnamivorans DSM 12816</name>
    <dbReference type="NCBI Taxonomy" id="1122930"/>
    <lineage>
        <taxon>Bacteria</taxon>
        <taxon>Bacillati</taxon>
        <taxon>Bacillota</taxon>
        <taxon>Clostridia</taxon>
        <taxon>Eubacteriales</taxon>
        <taxon>Oscillospiraceae</taxon>
        <taxon>Papillibacter</taxon>
    </lineage>
</organism>
<dbReference type="Gene3D" id="3.90.550.10">
    <property type="entry name" value="Spore Coat Polysaccharide Biosynthesis Protein SpsA, Chain A"/>
    <property type="match status" value="1"/>
</dbReference>
<dbReference type="STRING" id="1122930.SAMN02745168_2762"/>
<dbReference type="SUPFAM" id="SSF53448">
    <property type="entry name" value="Nucleotide-diphospho-sugar transferases"/>
    <property type="match status" value="1"/>
</dbReference>
<protein>
    <submittedName>
        <fullName evidence="3">Glycosyl transferase family 2</fullName>
    </submittedName>
</protein>
<sequence length="325" mass="37268">MMLTVFTPTHQRAYCLPRLYESLKRQTVKNFEWLVIDNGSTDGTPELFETWLSEKPGFEIRYLWQEDGGKHRAINRAVHLAKYPYFFNVDSDDFLTDDAVELVLGWAESIDEMEEFCGVSGLRAAPSGEIHGGIPKTGQDGYTDATNLERPRFDLGGDKAEVYRTQVMKRYPFPEYPGETYVIEDTAWDAMAGDGYKIRWFNRVTYICEYLEDGLTRTGMTGHAGNIKNYRSFANFVRQALRLGRDNKRELFLEYMSVARELGKSRAEICRDLGVTENRLLQLRAGFAAQESRRLAMRCLEVLRREGIRAVFRKAAGKLSGEKAE</sequence>
<dbReference type="PANTHER" id="PTHR43685:SF11">
    <property type="entry name" value="GLYCOSYLTRANSFERASE TAGX-RELATED"/>
    <property type="match status" value="1"/>
</dbReference>
<dbReference type="OrthoDB" id="9810303at2"/>
<dbReference type="EMBL" id="FWXW01000009">
    <property type="protein sequence ID" value="SMC83654.1"/>
    <property type="molecule type" value="Genomic_DNA"/>
</dbReference>
<dbReference type="Proteomes" id="UP000192790">
    <property type="component" value="Unassembled WGS sequence"/>
</dbReference>
<dbReference type="GO" id="GO:0016740">
    <property type="term" value="F:transferase activity"/>
    <property type="evidence" value="ECO:0007669"/>
    <property type="project" value="UniProtKB-KW"/>
</dbReference>
<dbReference type="Pfam" id="PF00535">
    <property type="entry name" value="Glycos_transf_2"/>
    <property type="match status" value="1"/>
</dbReference>
<accession>A0A1W2CFA0</accession>
<dbReference type="InterPro" id="IPR050834">
    <property type="entry name" value="Glycosyltransf_2"/>
</dbReference>
<feature type="domain" description="Glycosyltransferase 2-like" evidence="2">
    <location>
        <begin position="4"/>
        <end position="109"/>
    </location>
</feature>
<dbReference type="CDD" id="cd00761">
    <property type="entry name" value="Glyco_tranf_GTA_type"/>
    <property type="match status" value="1"/>
</dbReference>
<keyword evidence="3" id="KW-0808">Transferase</keyword>
<dbReference type="PANTHER" id="PTHR43685">
    <property type="entry name" value="GLYCOSYLTRANSFERASE"/>
    <property type="match status" value="1"/>
</dbReference>
<evidence type="ECO:0000259" key="2">
    <source>
        <dbReference type="Pfam" id="PF00535"/>
    </source>
</evidence>
<dbReference type="InterPro" id="IPR001173">
    <property type="entry name" value="Glyco_trans_2-like"/>
</dbReference>
<evidence type="ECO:0000313" key="4">
    <source>
        <dbReference type="Proteomes" id="UP000192790"/>
    </source>
</evidence>
<name>A0A1W2CFA0_9FIRM</name>
<evidence type="ECO:0000256" key="1">
    <source>
        <dbReference type="ARBA" id="ARBA00006739"/>
    </source>
</evidence>
<gene>
    <name evidence="3" type="ORF">SAMN02745168_2762</name>
</gene>
<comment type="similarity">
    <text evidence="1">Belongs to the glycosyltransferase 2 family.</text>
</comment>
<dbReference type="AlphaFoldDB" id="A0A1W2CFA0"/>
<proteinExistence type="inferred from homology"/>
<dbReference type="InterPro" id="IPR029044">
    <property type="entry name" value="Nucleotide-diphossugar_trans"/>
</dbReference>
<reference evidence="3 4" key="1">
    <citation type="submission" date="2017-04" db="EMBL/GenBank/DDBJ databases">
        <authorList>
            <person name="Afonso C.L."/>
            <person name="Miller P.J."/>
            <person name="Scott M.A."/>
            <person name="Spackman E."/>
            <person name="Goraichik I."/>
            <person name="Dimitrov K.M."/>
            <person name="Suarez D.L."/>
            <person name="Swayne D.E."/>
        </authorList>
    </citation>
    <scope>NUCLEOTIDE SEQUENCE [LARGE SCALE GENOMIC DNA]</scope>
    <source>
        <strain evidence="3 4">DSM 12816</strain>
    </source>
</reference>
<dbReference type="RefSeq" id="WP_084235422.1">
    <property type="nucleotide sequence ID" value="NZ_FWXW01000009.1"/>
</dbReference>
<keyword evidence="4" id="KW-1185">Reference proteome</keyword>
<evidence type="ECO:0000313" key="3">
    <source>
        <dbReference type="EMBL" id="SMC83654.1"/>
    </source>
</evidence>